<feature type="compositionally biased region" description="Polar residues" evidence="5">
    <location>
        <begin position="511"/>
        <end position="522"/>
    </location>
</feature>
<dbReference type="AlphaFoldDB" id="A0AAE0DPI7"/>
<dbReference type="EMBL" id="JASNWA010000006">
    <property type="protein sequence ID" value="KAK3174753.1"/>
    <property type="molecule type" value="Genomic_DNA"/>
</dbReference>
<evidence type="ECO:0000256" key="6">
    <source>
        <dbReference type="SAM" id="Phobius"/>
    </source>
</evidence>
<feature type="region of interest" description="Disordered" evidence="5">
    <location>
        <begin position="511"/>
        <end position="556"/>
    </location>
</feature>
<feature type="transmembrane region" description="Helical" evidence="6">
    <location>
        <begin position="46"/>
        <end position="66"/>
    </location>
</feature>
<keyword evidence="2 6" id="KW-0812">Transmembrane</keyword>
<comment type="subcellular location">
    <subcellularLocation>
        <location evidence="1">Membrane</location>
        <topology evidence="1">Multi-pass membrane protein</topology>
    </subcellularLocation>
</comment>
<comment type="caution">
    <text evidence="8">The sequence shown here is derived from an EMBL/GenBank/DDBJ whole genome shotgun (WGS) entry which is preliminary data.</text>
</comment>
<protein>
    <recommendedName>
        <fullName evidence="7">Wax synthase domain-containing protein</fullName>
    </recommendedName>
</protein>
<sequence>MSTKNSQIKPLSGFPMALPHGTELWSALTQFYDHLTHHIIAGPQSISWFVPFLLLPTALLIPPSILSHRQLCVLFLPAIYAYQVHAWLQIGGIEVLSMTLTLWAFVLLALRDPRRTYRRLRVQVPRAADEPSGKRQEEFVEERYPEDLGRRVQWVLTLLVSIRLTGWKNGDPSHDKTQPPKTLSRSAFLGHALGMLAKSYLIMDATSCYVHTDPYFHVSNMSVDAPFPPPTPGMPALLIILRLLPPRVLRSAILAGQVYAMVTSMFYLPTPPAVGLNAIGILPDEWSPHTWPVFFGQFSVVGERGLRGLWGSWWHHMNRQITTTPGRSLIQILGISTSSTLGYAILTVSTFFLSGVIHMGMIPPQPETKLMSANAMRLCVGAFFWAQIPAFGAEMVVSRMVAKLLPRIAHWEATKISNWAVYHESSLLDLGTFVVSIRGRSSFSAVSSFLKPSTSPINPLGFGTGHPCDFFLIVILSSSETSGDDAISPSPLESGGLSASAGRRRLLRFPSSVTSKSPSANLTRGAGHGRMCGMPTTRKETRRVVPKREVVRRDRG</sequence>
<evidence type="ECO:0000256" key="4">
    <source>
        <dbReference type="ARBA" id="ARBA00023136"/>
    </source>
</evidence>
<evidence type="ECO:0000256" key="1">
    <source>
        <dbReference type="ARBA" id="ARBA00004141"/>
    </source>
</evidence>
<dbReference type="Proteomes" id="UP001276659">
    <property type="component" value="Unassembled WGS sequence"/>
</dbReference>
<feature type="domain" description="Wax synthase" evidence="7">
    <location>
        <begin position="291"/>
        <end position="361"/>
    </location>
</feature>
<keyword evidence="4 6" id="KW-0472">Membrane</keyword>
<evidence type="ECO:0000256" key="5">
    <source>
        <dbReference type="SAM" id="MobiDB-lite"/>
    </source>
</evidence>
<dbReference type="GO" id="GO:0016020">
    <property type="term" value="C:membrane"/>
    <property type="evidence" value="ECO:0007669"/>
    <property type="project" value="UniProtKB-SubCell"/>
</dbReference>
<name>A0AAE0DPI7_9LECA</name>
<organism evidence="8 9">
    <name type="scientific">Lepraria neglecta</name>
    <dbReference type="NCBI Taxonomy" id="209136"/>
    <lineage>
        <taxon>Eukaryota</taxon>
        <taxon>Fungi</taxon>
        <taxon>Dikarya</taxon>
        <taxon>Ascomycota</taxon>
        <taxon>Pezizomycotina</taxon>
        <taxon>Lecanoromycetes</taxon>
        <taxon>OSLEUM clade</taxon>
        <taxon>Lecanoromycetidae</taxon>
        <taxon>Lecanorales</taxon>
        <taxon>Lecanorineae</taxon>
        <taxon>Stereocaulaceae</taxon>
        <taxon>Lepraria</taxon>
    </lineage>
</organism>
<proteinExistence type="predicted"/>
<evidence type="ECO:0000313" key="8">
    <source>
        <dbReference type="EMBL" id="KAK3174753.1"/>
    </source>
</evidence>
<keyword evidence="3 6" id="KW-1133">Transmembrane helix</keyword>
<gene>
    <name evidence="8" type="ORF">OEA41_001999</name>
</gene>
<evidence type="ECO:0000256" key="3">
    <source>
        <dbReference type="ARBA" id="ARBA00022989"/>
    </source>
</evidence>
<reference evidence="8" key="1">
    <citation type="submission" date="2022-11" db="EMBL/GenBank/DDBJ databases">
        <title>Chromosomal genome sequence assembly and mating type (MAT) locus characterization of the leprose asexual lichenized fungus Lepraria neglecta (Nyl.) Erichsen.</title>
        <authorList>
            <person name="Allen J.L."/>
            <person name="Pfeffer B."/>
        </authorList>
    </citation>
    <scope>NUCLEOTIDE SEQUENCE</scope>
    <source>
        <strain evidence="8">Allen 5258</strain>
    </source>
</reference>
<feature type="compositionally biased region" description="Basic and acidic residues" evidence="5">
    <location>
        <begin position="537"/>
        <end position="556"/>
    </location>
</feature>
<evidence type="ECO:0000313" key="9">
    <source>
        <dbReference type="Proteomes" id="UP001276659"/>
    </source>
</evidence>
<feature type="transmembrane region" description="Helical" evidence="6">
    <location>
        <begin position="341"/>
        <end position="363"/>
    </location>
</feature>
<keyword evidence="9" id="KW-1185">Reference proteome</keyword>
<dbReference type="Pfam" id="PF13813">
    <property type="entry name" value="MBOAT_2"/>
    <property type="match status" value="1"/>
</dbReference>
<feature type="transmembrane region" description="Helical" evidence="6">
    <location>
        <begin position="86"/>
        <end position="110"/>
    </location>
</feature>
<accession>A0AAE0DPI7</accession>
<evidence type="ECO:0000259" key="7">
    <source>
        <dbReference type="Pfam" id="PF13813"/>
    </source>
</evidence>
<dbReference type="InterPro" id="IPR032805">
    <property type="entry name" value="Wax_synthase_dom"/>
</dbReference>
<evidence type="ECO:0000256" key="2">
    <source>
        <dbReference type="ARBA" id="ARBA00022692"/>
    </source>
</evidence>